<accession>A0ABV8TSX6</accession>
<gene>
    <name evidence="4" type="ORF">ACFPET_01345</name>
</gene>
<evidence type="ECO:0000256" key="2">
    <source>
        <dbReference type="SAM" id="Phobius"/>
    </source>
</evidence>
<evidence type="ECO:0000259" key="3">
    <source>
        <dbReference type="PROSITE" id="PS50072"/>
    </source>
</evidence>
<dbReference type="RefSeq" id="WP_380617577.1">
    <property type="nucleotide sequence ID" value="NZ_JBHSDK010000002.1"/>
</dbReference>
<evidence type="ECO:0000313" key="5">
    <source>
        <dbReference type="Proteomes" id="UP001595823"/>
    </source>
</evidence>
<dbReference type="SUPFAM" id="SSF50891">
    <property type="entry name" value="Cyclophilin-like"/>
    <property type="match status" value="1"/>
</dbReference>
<feature type="compositionally biased region" description="Basic and acidic residues" evidence="1">
    <location>
        <begin position="1"/>
        <end position="14"/>
    </location>
</feature>
<keyword evidence="2" id="KW-1133">Transmembrane helix</keyword>
<dbReference type="Pfam" id="PF00160">
    <property type="entry name" value="Pro_isomerase"/>
    <property type="match status" value="1"/>
</dbReference>
<dbReference type="PROSITE" id="PS50072">
    <property type="entry name" value="CSA_PPIASE_2"/>
    <property type="match status" value="1"/>
</dbReference>
<dbReference type="InterPro" id="IPR029000">
    <property type="entry name" value="Cyclophilin-like_dom_sf"/>
</dbReference>
<dbReference type="EC" id="5.2.1.8" evidence="4"/>
<feature type="region of interest" description="Disordered" evidence="1">
    <location>
        <begin position="275"/>
        <end position="329"/>
    </location>
</feature>
<feature type="transmembrane region" description="Helical" evidence="2">
    <location>
        <begin position="37"/>
        <end position="58"/>
    </location>
</feature>
<dbReference type="Gene3D" id="2.40.100.10">
    <property type="entry name" value="Cyclophilin-like"/>
    <property type="match status" value="1"/>
</dbReference>
<dbReference type="InterPro" id="IPR002130">
    <property type="entry name" value="Cyclophilin-type_PPIase_dom"/>
</dbReference>
<sequence length="329" mass="33746">MSGDEKHPAGRGEEPVASNPFRTTPPWQRESGGWKGAVVGIAVLVLALGGIAGVAYLAMSGSDEGGADDALPASGTCGAVDADDEEPLAERPDFAIPPERSTAVIETDYGSVEILLFGNVSPCGVAGFSALAGQGYYDGHDCHRVQISPQQPTTVVDCGEPGRGFTDDALDEWTGSGGPKGHGPGWRYQAEVDGAGKLMGDVLALPLDDEGRAGSAFTLVRGDSVPSGNLSVIGQVVDGYQVLDAIAASVPTETYEGMPPQAITIRGVEIRAMSEDGFPSTEPSGEAESADPSPENGTSDEPSESEGTRPEETGSEGLPSVSGWGPTDR</sequence>
<protein>
    <submittedName>
        <fullName evidence="4">Peptidylprolyl isomerase</fullName>
        <ecNumber evidence="4">5.2.1.8</ecNumber>
    </submittedName>
</protein>
<feature type="domain" description="PPIase cyclophilin-type" evidence="3">
    <location>
        <begin position="106"/>
        <end position="270"/>
    </location>
</feature>
<proteinExistence type="predicted"/>
<evidence type="ECO:0000256" key="1">
    <source>
        <dbReference type="SAM" id="MobiDB-lite"/>
    </source>
</evidence>
<feature type="region of interest" description="Disordered" evidence="1">
    <location>
        <begin position="1"/>
        <end position="29"/>
    </location>
</feature>
<keyword evidence="5" id="KW-1185">Reference proteome</keyword>
<dbReference type="EMBL" id="JBHSDK010000002">
    <property type="protein sequence ID" value="MFC4333838.1"/>
    <property type="molecule type" value="Genomic_DNA"/>
</dbReference>
<organism evidence="4 5">
    <name type="scientific">Salininema proteolyticum</name>
    <dbReference type="NCBI Taxonomy" id="1607685"/>
    <lineage>
        <taxon>Bacteria</taxon>
        <taxon>Bacillati</taxon>
        <taxon>Actinomycetota</taxon>
        <taxon>Actinomycetes</taxon>
        <taxon>Glycomycetales</taxon>
        <taxon>Glycomycetaceae</taxon>
        <taxon>Salininema</taxon>
    </lineage>
</organism>
<keyword evidence="2" id="KW-0472">Membrane</keyword>
<evidence type="ECO:0000313" key="4">
    <source>
        <dbReference type="EMBL" id="MFC4333838.1"/>
    </source>
</evidence>
<reference evidence="5" key="1">
    <citation type="journal article" date="2019" name="Int. J. Syst. Evol. Microbiol.">
        <title>The Global Catalogue of Microorganisms (GCM) 10K type strain sequencing project: providing services to taxonomists for standard genome sequencing and annotation.</title>
        <authorList>
            <consortium name="The Broad Institute Genomics Platform"/>
            <consortium name="The Broad Institute Genome Sequencing Center for Infectious Disease"/>
            <person name="Wu L."/>
            <person name="Ma J."/>
        </authorList>
    </citation>
    <scope>NUCLEOTIDE SEQUENCE [LARGE SCALE GENOMIC DNA]</scope>
    <source>
        <strain evidence="5">IBRC-M 10908</strain>
    </source>
</reference>
<keyword evidence="4" id="KW-0413">Isomerase</keyword>
<dbReference type="Proteomes" id="UP001595823">
    <property type="component" value="Unassembled WGS sequence"/>
</dbReference>
<keyword evidence="2" id="KW-0812">Transmembrane</keyword>
<feature type="region of interest" description="Disordered" evidence="1">
    <location>
        <begin position="65"/>
        <end position="85"/>
    </location>
</feature>
<comment type="caution">
    <text evidence="4">The sequence shown here is derived from an EMBL/GenBank/DDBJ whole genome shotgun (WGS) entry which is preliminary data.</text>
</comment>
<name>A0ABV8TSX6_9ACTN</name>
<dbReference type="GO" id="GO:0003755">
    <property type="term" value="F:peptidyl-prolyl cis-trans isomerase activity"/>
    <property type="evidence" value="ECO:0007669"/>
    <property type="project" value="UniProtKB-EC"/>
</dbReference>